<keyword evidence="1" id="KW-0812">Transmembrane</keyword>
<name>A0ABP8GQ98_9SPHI</name>
<keyword evidence="1" id="KW-1133">Transmembrane helix</keyword>
<accession>A0ABP8GQ98</accession>
<evidence type="ECO:0008006" key="4">
    <source>
        <dbReference type="Google" id="ProtNLM"/>
    </source>
</evidence>
<evidence type="ECO:0000313" key="3">
    <source>
        <dbReference type="Proteomes" id="UP001500582"/>
    </source>
</evidence>
<feature type="transmembrane region" description="Helical" evidence="1">
    <location>
        <begin position="215"/>
        <end position="237"/>
    </location>
</feature>
<feature type="transmembrane region" description="Helical" evidence="1">
    <location>
        <begin position="244"/>
        <end position="263"/>
    </location>
</feature>
<feature type="transmembrane region" description="Helical" evidence="1">
    <location>
        <begin position="29"/>
        <end position="47"/>
    </location>
</feature>
<proteinExistence type="predicted"/>
<dbReference type="NCBIfam" id="NF046084">
    <property type="entry name" value="XrtY_assoc_Wzy"/>
    <property type="match status" value="1"/>
</dbReference>
<dbReference type="Proteomes" id="UP001500582">
    <property type="component" value="Unassembled WGS sequence"/>
</dbReference>
<feature type="transmembrane region" description="Helical" evidence="1">
    <location>
        <begin position="117"/>
        <end position="137"/>
    </location>
</feature>
<comment type="caution">
    <text evidence="2">The sequence shown here is derived from an EMBL/GenBank/DDBJ whole genome shotgun (WGS) entry which is preliminary data.</text>
</comment>
<dbReference type="RefSeq" id="WP_345212165.1">
    <property type="nucleotide sequence ID" value="NZ_BAABFT010000008.1"/>
</dbReference>
<feature type="transmembrane region" description="Helical" evidence="1">
    <location>
        <begin position="175"/>
        <end position="195"/>
    </location>
</feature>
<evidence type="ECO:0000313" key="2">
    <source>
        <dbReference type="EMBL" id="GAA4328316.1"/>
    </source>
</evidence>
<keyword evidence="3" id="KW-1185">Reference proteome</keyword>
<protein>
    <recommendedName>
        <fullName evidence="4">Oligosaccharide repeat unit polymerase</fullName>
    </recommendedName>
</protein>
<sequence>MRNVSFEKYVVLYLPWFIAWLLKDNSQTSYFIAWIGSFFIFYVSLSGKIKPLPADMPLTTQLMRPIFLAQVIFAGYMCCSSIFYYCSVLGYEDFHAPNEYYLVDNAKLMLTAQCQRYYCLGHAAFATGLLVFMQYPVQQKYYFDRSDPANFLLLTAISTLPVALLFNYIPGLSQFYYQLNSLSFIAGTLALAFAIPQQKLWNTLMCATLYAFNFYHAFVSGFKEPIIISVLVLGVFLYPTYKRVVIITFLPLLLTLFMLLPAYNRAFRQMAWTEEINVDDASKSALDATLNSQNDDDGNWTFFTYRLSEIEMFTKYVRSTPTKIDFYGTQLLRQSAQAIVPRVMWPAKPVTENLVMQRVYDAGVVYKGSNVSAKPAFIADAYLSGGGIAVFIALFLYGATAQLIALKAEKLFGGYLLGTALIFSGLFQVFWRGLSFEFLINSVFWSYITMLLLFKLFTTIGVLRRVE</sequence>
<keyword evidence="1" id="KW-0472">Membrane</keyword>
<evidence type="ECO:0000256" key="1">
    <source>
        <dbReference type="SAM" id="Phobius"/>
    </source>
</evidence>
<reference evidence="3" key="1">
    <citation type="journal article" date="2019" name="Int. J. Syst. Evol. Microbiol.">
        <title>The Global Catalogue of Microorganisms (GCM) 10K type strain sequencing project: providing services to taxonomists for standard genome sequencing and annotation.</title>
        <authorList>
            <consortium name="The Broad Institute Genomics Platform"/>
            <consortium name="The Broad Institute Genome Sequencing Center for Infectious Disease"/>
            <person name="Wu L."/>
            <person name="Ma J."/>
        </authorList>
    </citation>
    <scope>NUCLEOTIDE SEQUENCE [LARGE SCALE GENOMIC DNA]</scope>
    <source>
        <strain evidence="3">JCM 17705</strain>
    </source>
</reference>
<organism evidence="2 3">
    <name type="scientific">Mucilaginibacter gynuensis</name>
    <dbReference type="NCBI Taxonomy" id="1302236"/>
    <lineage>
        <taxon>Bacteria</taxon>
        <taxon>Pseudomonadati</taxon>
        <taxon>Bacteroidota</taxon>
        <taxon>Sphingobacteriia</taxon>
        <taxon>Sphingobacteriales</taxon>
        <taxon>Sphingobacteriaceae</taxon>
        <taxon>Mucilaginibacter</taxon>
    </lineage>
</organism>
<feature type="transmembrane region" description="Helical" evidence="1">
    <location>
        <begin position="67"/>
        <end position="86"/>
    </location>
</feature>
<gene>
    <name evidence="2" type="ORF">GCM10023149_32280</name>
</gene>
<dbReference type="EMBL" id="BAABFT010000008">
    <property type="protein sequence ID" value="GAA4328316.1"/>
    <property type="molecule type" value="Genomic_DNA"/>
</dbReference>
<feature type="transmembrane region" description="Helical" evidence="1">
    <location>
        <begin position="443"/>
        <end position="463"/>
    </location>
</feature>
<feature type="transmembrane region" description="Helical" evidence="1">
    <location>
        <begin position="381"/>
        <end position="399"/>
    </location>
</feature>
<feature type="transmembrane region" description="Helical" evidence="1">
    <location>
        <begin position="411"/>
        <end position="431"/>
    </location>
</feature>
<feature type="transmembrane region" description="Helical" evidence="1">
    <location>
        <begin position="149"/>
        <end position="168"/>
    </location>
</feature>